<dbReference type="InterPro" id="IPR050792">
    <property type="entry name" value="ADP-ribosylglycohydrolase"/>
</dbReference>
<name>A0A497ZP50_9RHOB</name>
<keyword evidence="3" id="KW-0460">Magnesium</keyword>
<dbReference type="PANTHER" id="PTHR16222:SF24">
    <property type="entry name" value="ADP-RIBOSYLHYDROLASE ARH3"/>
    <property type="match status" value="1"/>
</dbReference>
<feature type="binding site" evidence="3">
    <location>
        <position position="66"/>
    </location>
    <ligand>
        <name>Mg(2+)</name>
        <dbReference type="ChEBI" id="CHEBI:18420"/>
        <label>1</label>
    </ligand>
</feature>
<dbReference type="InterPro" id="IPR005502">
    <property type="entry name" value="Ribosyl_crysJ1"/>
</dbReference>
<keyword evidence="2 4" id="KW-0378">Hydrolase</keyword>
<dbReference type="GO" id="GO:0016787">
    <property type="term" value="F:hydrolase activity"/>
    <property type="evidence" value="ECO:0007669"/>
    <property type="project" value="UniProtKB-KW"/>
</dbReference>
<dbReference type="EMBL" id="RCCT01000002">
    <property type="protein sequence ID" value="RLK08475.1"/>
    <property type="molecule type" value="Genomic_DNA"/>
</dbReference>
<protein>
    <submittedName>
        <fullName evidence="4">ADP-ribosylglycohydrolase</fullName>
    </submittedName>
</protein>
<dbReference type="RefSeq" id="WP_010442650.1">
    <property type="nucleotide sequence ID" value="NZ_AEYW01000018.1"/>
</dbReference>
<dbReference type="PANTHER" id="PTHR16222">
    <property type="entry name" value="ADP-RIBOSYLGLYCOHYDROLASE"/>
    <property type="match status" value="1"/>
</dbReference>
<gene>
    <name evidence="4" type="ORF">CLV75_2153</name>
</gene>
<comment type="similarity">
    <text evidence="1">Belongs to the ADP-ribosylglycohydrolase family.</text>
</comment>
<proteinExistence type="inferred from homology"/>
<dbReference type="AlphaFoldDB" id="A0A497ZP50"/>
<keyword evidence="3" id="KW-0479">Metal-binding</keyword>
<evidence type="ECO:0000313" key="5">
    <source>
        <dbReference type="Proteomes" id="UP000271700"/>
    </source>
</evidence>
<dbReference type="STRING" id="981384.GCA_000192475_01019"/>
<reference evidence="4 5" key="1">
    <citation type="submission" date="2018-10" db="EMBL/GenBank/DDBJ databases">
        <title>Genomic Encyclopedia of Archaeal and Bacterial Type Strains, Phase II (KMG-II): from individual species to whole genera.</title>
        <authorList>
            <person name="Goeker M."/>
        </authorList>
    </citation>
    <scope>NUCLEOTIDE SEQUENCE [LARGE SCALE GENOMIC DNA]</scope>
    <source>
        <strain evidence="4 5">DSM 29317</strain>
    </source>
</reference>
<evidence type="ECO:0000313" key="4">
    <source>
        <dbReference type="EMBL" id="RLK08475.1"/>
    </source>
</evidence>
<comment type="cofactor">
    <cofactor evidence="3">
        <name>Mg(2+)</name>
        <dbReference type="ChEBI" id="CHEBI:18420"/>
    </cofactor>
    <text evidence="3">Binds 2 magnesium ions per subunit.</text>
</comment>
<keyword evidence="5" id="KW-1185">Reference proteome</keyword>
<dbReference type="OrthoDB" id="9798107at2"/>
<dbReference type="Pfam" id="PF03747">
    <property type="entry name" value="ADP_ribosyl_GH"/>
    <property type="match status" value="1"/>
</dbReference>
<dbReference type="Gene3D" id="1.10.4080.10">
    <property type="entry name" value="ADP-ribosylation/Crystallin J1"/>
    <property type="match status" value="1"/>
</dbReference>
<evidence type="ECO:0000256" key="3">
    <source>
        <dbReference type="PIRSR" id="PIRSR605502-1"/>
    </source>
</evidence>
<dbReference type="GO" id="GO:0046872">
    <property type="term" value="F:metal ion binding"/>
    <property type="evidence" value="ECO:0007669"/>
    <property type="project" value="UniProtKB-KW"/>
</dbReference>
<feature type="binding site" evidence="3">
    <location>
        <position position="282"/>
    </location>
    <ligand>
        <name>Mg(2+)</name>
        <dbReference type="ChEBI" id="CHEBI:18420"/>
        <label>1</label>
    </ligand>
</feature>
<organism evidence="4 5">
    <name type="scientific">Ruegeria conchae</name>
    <dbReference type="NCBI Taxonomy" id="981384"/>
    <lineage>
        <taxon>Bacteria</taxon>
        <taxon>Pseudomonadati</taxon>
        <taxon>Pseudomonadota</taxon>
        <taxon>Alphaproteobacteria</taxon>
        <taxon>Rhodobacterales</taxon>
        <taxon>Roseobacteraceae</taxon>
        <taxon>Ruegeria</taxon>
    </lineage>
</organism>
<sequence length="341" mass="35415">MATGELAFSRACGALAGMAIGDALGMPSQTLSRPEIAQHYGEITAYVAPYPDHPVSHGLQAAQVTDDTEQAFLLAQRLVKDGEGFDEALWAQDLLDWESDVRARGLRDLLGPSSKAALAAMLNGEPASETGRNGTTNGAAMRIAPVGIATHFSPTQKFLDRVELACRMTHNTGEAIAAAAAVATVVSCGVDGLDFDAALDTALDAAEQGQKRGHRFGEANMRRRISNALDLADQGLTDVEFAQLVGTSVSSFESVPAAFGIVRMASGDVWKATRIAANIGDDTDTIGAIAGAMAGACAGIEAIAPAVLEPVRAANNLPVEAIAEQLLSLRNTSDAKTEAAR</sequence>
<dbReference type="Proteomes" id="UP000271700">
    <property type="component" value="Unassembled WGS sequence"/>
</dbReference>
<accession>A0A497ZP50</accession>
<evidence type="ECO:0000256" key="1">
    <source>
        <dbReference type="ARBA" id="ARBA00010702"/>
    </source>
</evidence>
<evidence type="ECO:0000256" key="2">
    <source>
        <dbReference type="ARBA" id="ARBA00022801"/>
    </source>
</evidence>
<feature type="binding site" evidence="3">
    <location>
        <position position="284"/>
    </location>
    <ligand>
        <name>Mg(2+)</name>
        <dbReference type="ChEBI" id="CHEBI:18420"/>
        <label>1</label>
    </ligand>
</feature>
<feature type="binding site" evidence="3">
    <location>
        <position position="65"/>
    </location>
    <ligand>
        <name>Mg(2+)</name>
        <dbReference type="ChEBI" id="CHEBI:18420"/>
        <label>1</label>
    </ligand>
</feature>
<feature type="binding site" evidence="3">
    <location>
        <position position="67"/>
    </location>
    <ligand>
        <name>Mg(2+)</name>
        <dbReference type="ChEBI" id="CHEBI:18420"/>
        <label>1</label>
    </ligand>
</feature>
<feature type="binding site" evidence="3">
    <location>
        <position position="285"/>
    </location>
    <ligand>
        <name>Mg(2+)</name>
        <dbReference type="ChEBI" id="CHEBI:18420"/>
        <label>1</label>
    </ligand>
</feature>
<dbReference type="InterPro" id="IPR036705">
    <property type="entry name" value="Ribosyl_crysJ1_sf"/>
</dbReference>
<comment type="caution">
    <text evidence="4">The sequence shown here is derived from an EMBL/GenBank/DDBJ whole genome shotgun (WGS) entry which is preliminary data.</text>
</comment>
<dbReference type="SUPFAM" id="SSF101478">
    <property type="entry name" value="ADP-ribosylglycohydrolase"/>
    <property type="match status" value="1"/>
</dbReference>